<gene>
    <name evidence="1" type="ORF">K3G42_010668</name>
</gene>
<sequence length="560" mass="60042">MARPGQAGGASRPSQEAAKGEEGRPPTPLASPEKLRGSRLNATSCAGLEMRACRAARLLLLLLLWLQGGRPDPSAEAAPGAPERVRLVARTFQHLLLWAPAASRSPGPRLVLYDVQYKRYGNHSWTPVGRCTAIARLDCDLTAETAEPAHRYFARVRALDAHGTPSHWTATAPFSPKEATLRLWKVNLSLSGNILRVTLELPVHRGQQATIAHEDLHPGGWEQYRVYVRRASSNDQYLLVKTNRTFDLPALVWGERYCVSVEPYLPSRPNPATRTEEQCVSTPPLKDSAQARAILSVALFILVALGGVAAAQVWAHLKKPMETPSVLNSFQKQTSSPRPLGMRGVDLCLEVESTHQISMGVKDPSQTHPSSVSLSSGAPVWRVPGQARPCLPEALASSRAESVQLRDLSDSGTFSSSSSDSGICLQAPLSSCSLLLRLLEEPRGPLLRSDWEDGGRGVEERFSLGAGAEEAQEQGEPPPAQLPGYQRQAGPPQEALGSFSCLPNSEGIAPSRPVLGSGYLKQASVATPSTLGPWALAHHERLNFLSGVGPGGLGVLAGPA</sequence>
<name>A0ACB8EZ02_9SAUR</name>
<dbReference type="Proteomes" id="UP000827872">
    <property type="component" value="Linkage Group LG12"/>
</dbReference>
<dbReference type="EMBL" id="CM037625">
    <property type="protein sequence ID" value="KAH7997943.1"/>
    <property type="molecule type" value="Genomic_DNA"/>
</dbReference>
<accession>A0ACB8EZ02</accession>
<organism evidence="1 2">
    <name type="scientific">Sphaerodactylus townsendi</name>
    <dbReference type="NCBI Taxonomy" id="933632"/>
    <lineage>
        <taxon>Eukaryota</taxon>
        <taxon>Metazoa</taxon>
        <taxon>Chordata</taxon>
        <taxon>Craniata</taxon>
        <taxon>Vertebrata</taxon>
        <taxon>Euteleostomi</taxon>
        <taxon>Lepidosauria</taxon>
        <taxon>Squamata</taxon>
        <taxon>Bifurcata</taxon>
        <taxon>Gekkota</taxon>
        <taxon>Sphaerodactylidae</taxon>
        <taxon>Sphaerodactylus</taxon>
    </lineage>
</organism>
<proteinExistence type="predicted"/>
<keyword evidence="2" id="KW-1185">Reference proteome</keyword>
<comment type="caution">
    <text evidence="1">The sequence shown here is derived from an EMBL/GenBank/DDBJ whole genome shotgun (WGS) entry which is preliminary data.</text>
</comment>
<evidence type="ECO:0000313" key="2">
    <source>
        <dbReference type="Proteomes" id="UP000827872"/>
    </source>
</evidence>
<protein>
    <submittedName>
        <fullName evidence="1">Uncharacterized protein</fullName>
    </submittedName>
</protein>
<evidence type="ECO:0000313" key="1">
    <source>
        <dbReference type="EMBL" id="KAH7997943.1"/>
    </source>
</evidence>
<reference evidence="1" key="1">
    <citation type="submission" date="2021-08" db="EMBL/GenBank/DDBJ databases">
        <title>The first chromosome-level gecko genome reveals the dynamic sex chromosomes of Neotropical dwarf geckos (Sphaerodactylidae: Sphaerodactylus).</title>
        <authorList>
            <person name="Pinto B.J."/>
            <person name="Keating S.E."/>
            <person name="Gamble T."/>
        </authorList>
    </citation>
    <scope>NUCLEOTIDE SEQUENCE</scope>
    <source>
        <strain evidence="1">TG3544</strain>
    </source>
</reference>